<organism evidence="1 2">
    <name type="scientific">Taxus chinensis</name>
    <name type="common">Chinese yew</name>
    <name type="synonym">Taxus wallichiana var. chinensis</name>
    <dbReference type="NCBI Taxonomy" id="29808"/>
    <lineage>
        <taxon>Eukaryota</taxon>
        <taxon>Viridiplantae</taxon>
        <taxon>Streptophyta</taxon>
        <taxon>Embryophyta</taxon>
        <taxon>Tracheophyta</taxon>
        <taxon>Spermatophyta</taxon>
        <taxon>Pinopsida</taxon>
        <taxon>Pinidae</taxon>
        <taxon>Conifers II</taxon>
        <taxon>Cupressales</taxon>
        <taxon>Taxaceae</taxon>
        <taxon>Taxus</taxon>
    </lineage>
</organism>
<evidence type="ECO:0000313" key="2">
    <source>
        <dbReference type="Proteomes" id="UP000824469"/>
    </source>
</evidence>
<keyword evidence="2" id="KW-1185">Reference proteome</keyword>
<reference evidence="1 2" key="1">
    <citation type="journal article" date="2021" name="Nat. Plants">
        <title>The Taxus genome provides insights into paclitaxel biosynthesis.</title>
        <authorList>
            <person name="Xiong X."/>
            <person name="Gou J."/>
            <person name="Liao Q."/>
            <person name="Li Y."/>
            <person name="Zhou Q."/>
            <person name="Bi G."/>
            <person name="Li C."/>
            <person name="Du R."/>
            <person name="Wang X."/>
            <person name="Sun T."/>
            <person name="Guo L."/>
            <person name="Liang H."/>
            <person name="Lu P."/>
            <person name="Wu Y."/>
            <person name="Zhang Z."/>
            <person name="Ro D.K."/>
            <person name="Shang Y."/>
            <person name="Huang S."/>
            <person name="Yan J."/>
        </authorList>
    </citation>
    <scope>NUCLEOTIDE SEQUENCE [LARGE SCALE GENOMIC DNA]</scope>
    <source>
        <strain evidence="1">Ta-2019</strain>
    </source>
</reference>
<dbReference type="AlphaFoldDB" id="A0AA38FIH1"/>
<evidence type="ECO:0000313" key="1">
    <source>
        <dbReference type="EMBL" id="KAH9304283.1"/>
    </source>
</evidence>
<feature type="non-terminal residue" evidence="1">
    <location>
        <position position="1"/>
    </location>
</feature>
<dbReference type="EMBL" id="JAHRHJ020000008">
    <property type="protein sequence ID" value="KAH9304283.1"/>
    <property type="molecule type" value="Genomic_DNA"/>
</dbReference>
<gene>
    <name evidence="1" type="ORF">KI387_008687</name>
</gene>
<comment type="caution">
    <text evidence="1">The sequence shown here is derived from an EMBL/GenBank/DDBJ whole genome shotgun (WGS) entry which is preliminary data.</text>
</comment>
<feature type="non-terminal residue" evidence="1">
    <location>
        <position position="55"/>
    </location>
</feature>
<protein>
    <submittedName>
        <fullName evidence="1">Uncharacterized protein</fullName>
    </submittedName>
</protein>
<sequence length="55" mass="6153">TNVNISMWESLSIPGQRDLLQATMKDWKTLNQQVQMQDKVLTNAAQPEGSHGGQQ</sequence>
<proteinExistence type="predicted"/>
<name>A0AA38FIH1_TAXCH</name>
<accession>A0AA38FIH1</accession>
<dbReference type="Proteomes" id="UP000824469">
    <property type="component" value="Unassembled WGS sequence"/>
</dbReference>